<dbReference type="InterPro" id="IPR056453">
    <property type="entry name" value="HTH_DNAJC9"/>
</dbReference>
<dbReference type="Pfam" id="PF00226">
    <property type="entry name" value="DnaJ"/>
    <property type="match status" value="1"/>
</dbReference>
<dbReference type="PRINTS" id="PR00625">
    <property type="entry name" value="JDOMAIN"/>
</dbReference>
<dbReference type="OMA" id="FPTWREY"/>
<evidence type="ECO:0000259" key="2">
    <source>
        <dbReference type="PROSITE" id="PS50076"/>
    </source>
</evidence>
<dbReference type="AlphaFoldDB" id="D8RW65"/>
<dbReference type="PANTHER" id="PTHR44916:SF1">
    <property type="entry name" value="CHAPERONE DNAJ-DOMAIN SUPERFAMILY PROTEIN-RELATED"/>
    <property type="match status" value="1"/>
</dbReference>
<dbReference type="SUPFAM" id="SSF46565">
    <property type="entry name" value="Chaperone J-domain"/>
    <property type="match status" value="1"/>
</dbReference>
<name>D8RW65_SELML</name>
<dbReference type="PANTHER" id="PTHR44916">
    <property type="entry name" value="CHAPERONE DNAJ-DOMAIN SUPERFAMILY PROTEIN-RELATED"/>
    <property type="match status" value="1"/>
</dbReference>
<dbReference type="SMART" id="SM00271">
    <property type="entry name" value="DnaJ"/>
    <property type="match status" value="1"/>
</dbReference>
<dbReference type="EMBL" id="GL377592">
    <property type="protein sequence ID" value="EFJ23491.1"/>
    <property type="molecule type" value="Genomic_DNA"/>
</dbReference>
<dbReference type="KEGG" id="smo:SELMODRAFT_103368"/>
<organism evidence="4">
    <name type="scientific">Selaginella moellendorffii</name>
    <name type="common">Spikemoss</name>
    <dbReference type="NCBI Taxonomy" id="88036"/>
    <lineage>
        <taxon>Eukaryota</taxon>
        <taxon>Viridiplantae</taxon>
        <taxon>Streptophyta</taxon>
        <taxon>Embryophyta</taxon>
        <taxon>Tracheophyta</taxon>
        <taxon>Lycopodiopsida</taxon>
        <taxon>Selaginellales</taxon>
        <taxon>Selaginellaceae</taxon>
        <taxon>Selaginella</taxon>
    </lineage>
</organism>
<gene>
    <name evidence="3" type="ORF">SELMODRAFT_103368</name>
</gene>
<evidence type="ECO:0000313" key="3">
    <source>
        <dbReference type="EMBL" id="EFJ23491.1"/>
    </source>
</evidence>
<keyword evidence="4" id="KW-1185">Reference proteome</keyword>
<dbReference type="InterPro" id="IPR018253">
    <property type="entry name" value="DnaJ_domain_CS"/>
</dbReference>
<dbReference type="FunCoup" id="D8RW65">
    <property type="interactions" value="4240"/>
</dbReference>
<evidence type="ECO:0000256" key="1">
    <source>
        <dbReference type="SAM" id="MobiDB-lite"/>
    </source>
</evidence>
<dbReference type="Gramene" id="EFJ23491">
    <property type="protein sequence ID" value="EFJ23491"/>
    <property type="gene ID" value="SELMODRAFT_103368"/>
</dbReference>
<dbReference type="CDD" id="cd06257">
    <property type="entry name" value="DnaJ"/>
    <property type="match status" value="1"/>
</dbReference>
<feature type="domain" description="J" evidence="2">
    <location>
        <begin position="1"/>
        <end position="62"/>
    </location>
</feature>
<dbReference type="STRING" id="88036.D8RW65"/>
<dbReference type="InParanoid" id="D8RW65"/>
<dbReference type="PROSITE" id="PS00636">
    <property type="entry name" value="DNAJ_1"/>
    <property type="match status" value="1"/>
</dbReference>
<dbReference type="OrthoDB" id="445556at2759"/>
<dbReference type="InterPro" id="IPR042977">
    <property type="entry name" value="AtJ6-like"/>
</dbReference>
<dbReference type="InterPro" id="IPR001623">
    <property type="entry name" value="DnaJ_domain"/>
</dbReference>
<feature type="compositionally biased region" description="Basic residues" evidence="1">
    <location>
        <begin position="232"/>
        <end position="243"/>
    </location>
</feature>
<dbReference type="InterPro" id="IPR036869">
    <property type="entry name" value="J_dom_sf"/>
</dbReference>
<reference evidence="3 4" key="1">
    <citation type="journal article" date="2011" name="Science">
        <title>The Selaginella genome identifies genetic changes associated with the evolution of vascular plants.</title>
        <authorList>
            <person name="Banks J.A."/>
            <person name="Nishiyama T."/>
            <person name="Hasebe M."/>
            <person name="Bowman J.L."/>
            <person name="Gribskov M."/>
            <person name="dePamphilis C."/>
            <person name="Albert V.A."/>
            <person name="Aono N."/>
            <person name="Aoyama T."/>
            <person name="Ambrose B.A."/>
            <person name="Ashton N.W."/>
            <person name="Axtell M.J."/>
            <person name="Barker E."/>
            <person name="Barker M.S."/>
            <person name="Bennetzen J.L."/>
            <person name="Bonawitz N.D."/>
            <person name="Chapple C."/>
            <person name="Cheng C."/>
            <person name="Correa L.G."/>
            <person name="Dacre M."/>
            <person name="DeBarry J."/>
            <person name="Dreyer I."/>
            <person name="Elias M."/>
            <person name="Engstrom E.M."/>
            <person name="Estelle M."/>
            <person name="Feng L."/>
            <person name="Finet C."/>
            <person name="Floyd S.K."/>
            <person name="Frommer W.B."/>
            <person name="Fujita T."/>
            <person name="Gramzow L."/>
            <person name="Gutensohn M."/>
            <person name="Harholt J."/>
            <person name="Hattori M."/>
            <person name="Heyl A."/>
            <person name="Hirai T."/>
            <person name="Hiwatashi Y."/>
            <person name="Ishikawa M."/>
            <person name="Iwata M."/>
            <person name="Karol K.G."/>
            <person name="Koehler B."/>
            <person name="Kolukisaoglu U."/>
            <person name="Kubo M."/>
            <person name="Kurata T."/>
            <person name="Lalonde S."/>
            <person name="Li K."/>
            <person name="Li Y."/>
            <person name="Litt A."/>
            <person name="Lyons E."/>
            <person name="Manning G."/>
            <person name="Maruyama T."/>
            <person name="Michael T.P."/>
            <person name="Mikami K."/>
            <person name="Miyazaki S."/>
            <person name="Morinaga S."/>
            <person name="Murata T."/>
            <person name="Mueller-Roeber B."/>
            <person name="Nelson D.R."/>
            <person name="Obara M."/>
            <person name="Oguri Y."/>
            <person name="Olmstead R.G."/>
            <person name="Onodera N."/>
            <person name="Petersen B.L."/>
            <person name="Pils B."/>
            <person name="Prigge M."/>
            <person name="Rensing S.A."/>
            <person name="Riano-Pachon D.M."/>
            <person name="Roberts A.W."/>
            <person name="Sato Y."/>
            <person name="Scheller H.V."/>
            <person name="Schulz B."/>
            <person name="Schulz C."/>
            <person name="Shakirov E.V."/>
            <person name="Shibagaki N."/>
            <person name="Shinohara N."/>
            <person name="Shippen D.E."/>
            <person name="Soerensen I."/>
            <person name="Sotooka R."/>
            <person name="Sugimoto N."/>
            <person name="Sugita M."/>
            <person name="Sumikawa N."/>
            <person name="Tanurdzic M."/>
            <person name="Theissen G."/>
            <person name="Ulvskov P."/>
            <person name="Wakazuki S."/>
            <person name="Weng J.K."/>
            <person name="Willats W.W."/>
            <person name="Wipf D."/>
            <person name="Wolf P.G."/>
            <person name="Yang L."/>
            <person name="Zimmer A.D."/>
            <person name="Zhu Q."/>
            <person name="Mitros T."/>
            <person name="Hellsten U."/>
            <person name="Loque D."/>
            <person name="Otillar R."/>
            <person name="Salamov A."/>
            <person name="Schmutz J."/>
            <person name="Shapiro H."/>
            <person name="Lindquist E."/>
            <person name="Lucas S."/>
            <person name="Rokhsar D."/>
            <person name="Grigoriev I.V."/>
        </authorList>
    </citation>
    <scope>NUCLEOTIDE SEQUENCE [LARGE SCALE GENOMIC DNA]</scope>
</reference>
<dbReference type="eggNOG" id="KOG0719">
    <property type="taxonomic scope" value="Eukaryota"/>
</dbReference>
<feature type="non-terminal residue" evidence="3">
    <location>
        <position position="1"/>
    </location>
</feature>
<dbReference type="Proteomes" id="UP000001514">
    <property type="component" value="Unassembled WGS sequence"/>
</dbReference>
<proteinExistence type="predicted"/>
<evidence type="ECO:0000313" key="4">
    <source>
        <dbReference type="Proteomes" id="UP000001514"/>
    </source>
</evidence>
<dbReference type="HOGENOM" id="CLU_055868_2_1_1"/>
<accession>D8RW65</accession>
<dbReference type="Gene3D" id="1.10.287.110">
    <property type="entry name" value="DnaJ domain"/>
    <property type="match status" value="1"/>
</dbReference>
<dbReference type="Pfam" id="PF23302">
    <property type="entry name" value="HTH_DNAJC9"/>
    <property type="match status" value="1"/>
</dbReference>
<dbReference type="PROSITE" id="PS50076">
    <property type="entry name" value="DNAJ_2"/>
    <property type="match status" value="1"/>
</dbReference>
<feature type="region of interest" description="Disordered" evidence="1">
    <location>
        <begin position="161"/>
        <end position="243"/>
    </location>
</feature>
<sequence>ILGVERTASQAEIKKAYHKLALRLHPDKNPEDKDANEKFQSLQNVFAVLGDPEKRALYDETGSVEDAELLGDRGKSLYEYFRTIYKPVTEEDIEAFAAAYRGSDTEKKDLKELYTKCKGNMNLVFGMLMCSEPKLDSHRFMEVIDEAIASGELKSTNTYRKWAKKTATQPAPADPFERRQNPPENLLAAIQSRQKRMNSLTSALEAKYGGKKKEKNAMPQEPSEEEFEAARQRLKAKGKAKKA</sequence>
<protein>
    <recommendedName>
        <fullName evidence="2">J domain-containing protein</fullName>
    </recommendedName>
</protein>